<name>E3L9K1_PUCGT</name>
<protein>
    <submittedName>
        <fullName evidence="1">Uncharacterized protein</fullName>
    </submittedName>
</protein>
<organism evidence="1 2">
    <name type="scientific">Puccinia graminis f. sp. tritici (strain CRL 75-36-700-3 / race SCCL)</name>
    <name type="common">Black stem rust fungus</name>
    <dbReference type="NCBI Taxonomy" id="418459"/>
    <lineage>
        <taxon>Eukaryota</taxon>
        <taxon>Fungi</taxon>
        <taxon>Dikarya</taxon>
        <taxon>Basidiomycota</taxon>
        <taxon>Pucciniomycotina</taxon>
        <taxon>Pucciniomycetes</taxon>
        <taxon>Pucciniales</taxon>
        <taxon>Pucciniaceae</taxon>
        <taxon>Puccinia</taxon>
    </lineage>
</organism>
<sequence>MAKWVQMAPDNLRTERFKKLLLQLLKCLGIGKLEQAASSFEPTQLHTQVRPCSNLANVPPESEEVANRGQSPGDLVGFCRLSG</sequence>
<keyword evidence="2" id="KW-1185">Reference proteome</keyword>
<gene>
    <name evidence="1" type="ORF">PGTG_19172</name>
</gene>
<reference evidence="2" key="2">
    <citation type="journal article" date="2011" name="Proc. Natl. Acad. Sci. U.S.A.">
        <title>Obligate biotrophy features unraveled by the genomic analysis of rust fungi.</title>
        <authorList>
            <person name="Duplessis S."/>
            <person name="Cuomo C.A."/>
            <person name="Lin Y.-C."/>
            <person name="Aerts A."/>
            <person name="Tisserant E."/>
            <person name="Veneault-Fourrey C."/>
            <person name="Joly D.L."/>
            <person name="Hacquard S."/>
            <person name="Amselem J."/>
            <person name="Cantarel B.L."/>
            <person name="Chiu R."/>
            <person name="Coutinho P.M."/>
            <person name="Feau N."/>
            <person name="Field M."/>
            <person name="Frey P."/>
            <person name="Gelhaye E."/>
            <person name="Goldberg J."/>
            <person name="Grabherr M.G."/>
            <person name="Kodira C.D."/>
            <person name="Kohler A."/>
            <person name="Kuees U."/>
            <person name="Lindquist E.A."/>
            <person name="Lucas S.M."/>
            <person name="Mago R."/>
            <person name="Mauceli E."/>
            <person name="Morin E."/>
            <person name="Murat C."/>
            <person name="Pangilinan J.L."/>
            <person name="Park R."/>
            <person name="Pearson M."/>
            <person name="Quesneville H."/>
            <person name="Rouhier N."/>
            <person name="Sakthikumar S."/>
            <person name="Salamov A.A."/>
            <person name="Schmutz J."/>
            <person name="Selles B."/>
            <person name="Shapiro H."/>
            <person name="Tanguay P."/>
            <person name="Tuskan G.A."/>
            <person name="Henrissat B."/>
            <person name="Van de Peer Y."/>
            <person name="Rouze P."/>
            <person name="Ellis J.G."/>
            <person name="Dodds P.N."/>
            <person name="Schein J.E."/>
            <person name="Zhong S."/>
            <person name="Hamelin R.C."/>
            <person name="Grigoriev I.V."/>
            <person name="Szabo L.J."/>
            <person name="Martin F."/>
        </authorList>
    </citation>
    <scope>NUCLEOTIDE SEQUENCE [LARGE SCALE GENOMIC DNA]</scope>
    <source>
        <strain evidence="2">CRL 75-36-700-3 / race SCCL</strain>
    </source>
</reference>
<accession>E3L9K1</accession>
<evidence type="ECO:0000313" key="1">
    <source>
        <dbReference type="EMBL" id="EFP93226.2"/>
    </source>
</evidence>
<reference key="1">
    <citation type="submission" date="2007-01" db="EMBL/GenBank/DDBJ databases">
        <title>The Genome Sequence of Puccinia graminis f. sp. tritici Strain CRL 75-36-700-3.</title>
        <authorList>
            <consortium name="The Broad Institute Genome Sequencing Platform"/>
            <person name="Birren B."/>
            <person name="Lander E."/>
            <person name="Galagan J."/>
            <person name="Nusbaum C."/>
            <person name="Devon K."/>
            <person name="Cuomo C."/>
            <person name="Jaffe D."/>
            <person name="Butler J."/>
            <person name="Alvarez P."/>
            <person name="Gnerre S."/>
            <person name="Grabherr M."/>
            <person name="Mauceli E."/>
            <person name="Brockman W."/>
            <person name="Young S."/>
            <person name="LaButti K."/>
            <person name="Sykes S."/>
            <person name="DeCaprio D."/>
            <person name="Crawford M."/>
            <person name="Koehrsen M."/>
            <person name="Engels R."/>
            <person name="Montgomery P."/>
            <person name="Pearson M."/>
            <person name="Howarth C."/>
            <person name="Larson L."/>
            <person name="White J."/>
            <person name="Zeng Q."/>
            <person name="Kodira C."/>
            <person name="Yandava C."/>
            <person name="Alvarado L."/>
            <person name="O'Leary S."/>
            <person name="Szabo L."/>
            <person name="Dean R."/>
            <person name="Schein J."/>
        </authorList>
    </citation>
    <scope>NUCLEOTIDE SEQUENCE</scope>
    <source>
        <strain>CRL 75-36-700-3</strain>
    </source>
</reference>
<dbReference type="EMBL" id="DS178386">
    <property type="protein sequence ID" value="EFP93226.2"/>
    <property type="molecule type" value="Genomic_DNA"/>
</dbReference>
<dbReference type="HOGENOM" id="CLU_2543681_0_0_1"/>
<dbReference type="VEuPathDB" id="FungiDB:PGTG_19172"/>
<proteinExistence type="predicted"/>
<dbReference type="GeneID" id="10543377"/>
<dbReference type="KEGG" id="pgr:PGTG_19172"/>
<dbReference type="AlphaFoldDB" id="E3L9K1"/>
<dbReference type="InParanoid" id="E3L9K1"/>
<dbReference type="RefSeq" id="XP_003337645.2">
    <property type="nucleotide sequence ID" value="XM_003337597.2"/>
</dbReference>
<evidence type="ECO:0000313" key="2">
    <source>
        <dbReference type="Proteomes" id="UP000008783"/>
    </source>
</evidence>
<dbReference type="Proteomes" id="UP000008783">
    <property type="component" value="Unassembled WGS sequence"/>
</dbReference>